<evidence type="ECO:0000259" key="6">
    <source>
        <dbReference type="Pfam" id="PF07993"/>
    </source>
</evidence>
<dbReference type="CDD" id="cd09071">
    <property type="entry name" value="FAR_C"/>
    <property type="match status" value="1"/>
</dbReference>
<dbReference type="Pfam" id="PF03015">
    <property type="entry name" value="Sterile"/>
    <property type="match status" value="1"/>
</dbReference>
<dbReference type="InterPro" id="IPR026055">
    <property type="entry name" value="FAR"/>
</dbReference>
<evidence type="ECO:0000256" key="1">
    <source>
        <dbReference type="ARBA" id="ARBA00005928"/>
    </source>
</evidence>
<feature type="domain" description="Fatty acyl-CoA reductase C-terminal" evidence="5">
    <location>
        <begin position="514"/>
        <end position="583"/>
    </location>
</feature>
<evidence type="ECO:0000256" key="3">
    <source>
        <dbReference type="ARBA" id="ARBA00023098"/>
    </source>
</evidence>
<keyword evidence="4" id="KW-0521">NADP</keyword>
<dbReference type="GO" id="GO:0080019">
    <property type="term" value="F:alcohol-forming very long-chain fatty acyl-CoA reductase activity"/>
    <property type="evidence" value="ECO:0007669"/>
    <property type="project" value="InterPro"/>
</dbReference>
<keyword evidence="8" id="KW-1185">Reference proteome</keyword>
<dbReference type="InterPro" id="IPR036291">
    <property type="entry name" value="NAD(P)-bd_dom_sf"/>
</dbReference>
<comment type="function">
    <text evidence="4">Catalyzes the reduction of fatty acyl-CoA to fatty alcohols.</text>
</comment>
<protein>
    <recommendedName>
        <fullName evidence="4">Fatty acyl-CoA reductase</fullName>
        <ecNumber evidence="4">1.2.1.84</ecNumber>
    </recommendedName>
</protein>
<dbReference type="PANTHER" id="PTHR11011">
    <property type="entry name" value="MALE STERILITY PROTEIN 2-RELATED"/>
    <property type="match status" value="1"/>
</dbReference>
<proteinExistence type="inferred from homology"/>
<dbReference type="Proteomes" id="UP001237642">
    <property type="component" value="Unassembled WGS sequence"/>
</dbReference>
<comment type="caution">
    <text evidence="7">The sequence shown here is derived from an EMBL/GenBank/DDBJ whole genome shotgun (WGS) entry which is preliminary data.</text>
</comment>
<dbReference type="EC" id="1.2.1.84" evidence="4"/>
<dbReference type="GO" id="GO:0010345">
    <property type="term" value="P:suberin biosynthetic process"/>
    <property type="evidence" value="ECO:0007669"/>
    <property type="project" value="TreeGrafter"/>
</dbReference>
<reference evidence="7" key="1">
    <citation type="submission" date="2023-02" db="EMBL/GenBank/DDBJ databases">
        <title>Genome of toxic invasive species Heracleum sosnowskyi carries increased number of genes despite the absence of recent whole-genome duplications.</title>
        <authorList>
            <person name="Schelkunov M."/>
            <person name="Shtratnikova V."/>
            <person name="Makarenko M."/>
            <person name="Klepikova A."/>
            <person name="Omelchenko D."/>
            <person name="Novikova G."/>
            <person name="Obukhova E."/>
            <person name="Bogdanov V."/>
            <person name="Penin A."/>
            <person name="Logacheva M."/>
        </authorList>
    </citation>
    <scope>NUCLEOTIDE SEQUENCE</scope>
    <source>
        <strain evidence="7">Hsosn_3</strain>
        <tissue evidence="7">Leaf</tissue>
    </source>
</reference>
<evidence type="ECO:0000313" key="7">
    <source>
        <dbReference type="EMBL" id="KAK1399894.1"/>
    </source>
</evidence>
<evidence type="ECO:0000313" key="8">
    <source>
        <dbReference type="Proteomes" id="UP001237642"/>
    </source>
</evidence>
<keyword evidence="4" id="KW-0560">Oxidoreductase</keyword>
<feature type="domain" description="Thioester reductase (TE)" evidence="6">
    <location>
        <begin position="115"/>
        <end position="411"/>
    </location>
</feature>
<dbReference type="GO" id="GO:0035336">
    <property type="term" value="P:long-chain fatty-acyl-CoA metabolic process"/>
    <property type="evidence" value="ECO:0007669"/>
    <property type="project" value="TreeGrafter"/>
</dbReference>
<keyword evidence="3 4" id="KW-0443">Lipid metabolism</keyword>
<dbReference type="GO" id="GO:0102965">
    <property type="term" value="F:alcohol-forming long-chain fatty acyl-CoA reductase activity"/>
    <property type="evidence" value="ECO:0007669"/>
    <property type="project" value="UniProtKB-EC"/>
</dbReference>
<sequence length="646" mass="72852">MTALQTALLLVHNSNGSSSFQKYYSTPDYTSNLTPLLKSQLNYRKKNILKTTNTTTTTSTTAVSAYKDYHLHEGGSRATTFKAPPAPSDHLEPLHGVGGIGVHVLEFLRGKNYFVTGATGFLAKVLIEKLLRTMPDVGKIYVLIRAKDKEAAADRLKYEIIDSELFKSLESLHGKSYKTFMLDKLIPVAGDVCNSGIGIESNLAAEIAQVVNVIVNSSANTTFDERYDVAINTNTRGPCRLLGFAKKCKKLCLFLHVSTAYINGESGIIPEAPIQMEQRMRSQVYTNEVDLEAELIIALQSKDASQVKTTPFMKDLGLQRAKQHGWENTYAFTKAMGEMMITKERENIPVVIIRPSVIESTYREPFPGWIEGNRMMDPIMMFYGKGQLPGFLANPEAVIDIVPVDMVVNTILVAMAKHGREAKSELNVYHASSSVSNPILLYDFFKYTCEHFKSSPLIDRDGKKIRIADMKFLSSLSDFSSYISSEIIERNGLMDHQAMPDKKLFERVKTKCEKLETLLLHMAQLYEPYMFYTSWFDDGKVKALMKMMSVEEKKLFECDVGIIDWKEYICNIHVPGFRTYTINDAITGAIQLGVRMYMDEEQIKSSSSNSTALVLLNTRDIQDYKSVSEMLKPKARLPWDNHIFLK</sequence>
<dbReference type="Gene3D" id="3.40.50.720">
    <property type="entry name" value="NAD(P)-binding Rossmann-like Domain"/>
    <property type="match status" value="1"/>
</dbReference>
<name>A0AAD8J9D1_9APIA</name>
<dbReference type="CDD" id="cd05236">
    <property type="entry name" value="FAR-N_SDR_e"/>
    <property type="match status" value="1"/>
</dbReference>
<accession>A0AAD8J9D1</accession>
<dbReference type="SUPFAM" id="SSF51735">
    <property type="entry name" value="NAD(P)-binding Rossmann-fold domains"/>
    <property type="match status" value="1"/>
</dbReference>
<evidence type="ECO:0000259" key="5">
    <source>
        <dbReference type="Pfam" id="PF03015"/>
    </source>
</evidence>
<dbReference type="EMBL" id="JAUIZM010000002">
    <property type="protein sequence ID" value="KAK1399894.1"/>
    <property type="molecule type" value="Genomic_DNA"/>
</dbReference>
<reference evidence="7" key="2">
    <citation type="submission" date="2023-05" db="EMBL/GenBank/DDBJ databases">
        <authorList>
            <person name="Schelkunov M.I."/>
        </authorList>
    </citation>
    <scope>NUCLEOTIDE SEQUENCE</scope>
    <source>
        <strain evidence="7">Hsosn_3</strain>
        <tissue evidence="7">Leaf</tissue>
    </source>
</reference>
<dbReference type="InterPro" id="IPR033640">
    <property type="entry name" value="FAR_C"/>
</dbReference>
<gene>
    <name evidence="7" type="ORF">POM88_009757</name>
</gene>
<evidence type="ECO:0000256" key="2">
    <source>
        <dbReference type="ARBA" id="ARBA00022516"/>
    </source>
</evidence>
<dbReference type="PANTHER" id="PTHR11011:SF45">
    <property type="entry name" value="FATTY ACYL-COA REDUCTASE CG8306-RELATED"/>
    <property type="match status" value="1"/>
</dbReference>
<comment type="similarity">
    <text evidence="1 4">Belongs to the fatty acyl-CoA reductase family.</text>
</comment>
<dbReference type="AlphaFoldDB" id="A0AAD8J9D1"/>
<comment type="catalytic activity">
    <reaction evidence="4">
        <text>a long-chain fatty acyl-CoA + 2 NADPH + 2 H(+) = a long-chain primary fatty alcohol + 2 NADP(+) + CoA</text>
        <dbReference type="Rhea" id="RHEA:52716"/>
        <dbReference type="ChEBI" id="CHEBI:15378"/>
        <dbReference type="ChEBI" id="CHEBI:57287"/>
        <dbReference type="ChEBI" id="CHEBI:57783"/>
        <dbReference type="ChEBI" id="CHEBI:58349"/>
        <dbReference type="ChEBI" id="CHEBI:77396"/>
        <dbReference type="ChEBI" id="CHEBI:83139"/>
        <dbReference type="EC" id="1.2.1.84"/>
    </reaction>
</comment>
<keyword evidence="2 4" id="KW-0444">Lipid biosynthesis</keyword>
<dbReference type="InterPro" id="IPR013120">
    <property type="entry name" value="FAR_NAD-bd"/>
</dbReference>
<dbReference type="Pfam" id="PF07993">
    <property type="entry name" value="NAD_binding_4"/>
    <property type="match status" value="1"/>
</dbReference>
<organism evidence="7 8">
    <name type="scientific">Heracleum sosnowskyi</name>
    <dbReference type="NCBI Taxonomy" id="360622"/>
    <lineage>
        <taxon>Eukaryota</taxon>
        <taxon>Viridiplantae</taxon>
        <taxon>Streptophyta</taxon>
        <taxon>Embryophyta</taxon>
        <taxon>Tracheophyta</taxon>
        <taxon>Spermatophyta</taxon>
        <taxon>Magnoliopsida</taxon>
        <taxon>eudicotyledons</taxon>
        <taxon>Gunneridae</taxon>
        <taxon>Pentapetalae</taxon>
        <taxon>asterids</taxon>
        <taxon>campanulids</taxon>
        <taxon>Apiales</taxon>
        <taxon>Apiaceae</taxon>
        <taxon>Apioideae</taxon>
        <taxon>apioid superclade</taxon>
        <taxon>Tordylieae</taxon>
        <taxon>Tordyliinae</taxon>
        <taxon>Heracleum</taxon>
    </lineage>
</organism>
<evidence type="ECO:0000256" key="4">
    <source>
        <dbReference type="RuleBase" id="RU363097"/>
    </source>
</evidence>